<evidence type="ECO:0000313" key="2">
    <source>
        <dbReference type="EMBL" id="KAK5703937.1"/>
    </source>
</evidence>
<accession>A0AAN7W9D0</accession>
<proteinExistence type="predicted"/>
<evidence type="ECO:0000313" key="3">
    <source>
        <dbReference type="Proteomes" id="UP001310594"/>
    </source>
</evidence>
<comment type="caution">
    <text evidence="2">The sequence shown here is derived from an EMBL/GenBank/DDBJ whole genome shotgun (WGS) entry which is preliminary data.</text>
</comment>
<dbReference type="AlphaFoldDB" id="A0AAN7W9D0"/>
<evidence type="ECO:0000256" key="1">
    <source>
        <dbReference type="SAM" id="MobiDB-lite"/>
    </source>
</evidence>
<organism evidence="2 3">
    <name type="scientific">Elasticomyces elasticus</name>
    <dbReference type="NCBI Taxonomy" id="574655"/>
    <lineage>
        <taxon>Eukaryota</taxon>
        <taxon>Fungi</taxon>
        <taxon>Dikarya</taxon>
        <taxon>Ascomycota</taxon>
        <taxon>Pezizomycotina</taxon>
        <taxon>Dothideomycetes</taxon>
        <taxon>Dothideomycetidae</taxon>
        <taxon>Mycosphaerellales</taxon>
        <taxon>Teratosphaeriaceae</taxon>
        <taxon>Elasticomyces</taxon>
    </lineage>
</organism>
<sequence>MPNQQPTRHSLLEAEHHSLSAIKQPTSHHRRIQPRPTIETDNPFLQVSQALKPPLTESQQVQATSTLRRQFLDSQAPEKPTTPAQTQAEPSKSHQSPSLDQQQPDSLANPAQQADTHMAGQDSEIEAEQPGHAEGRGR</sequence>
<name>A0AAN7W9D0_9PEZI</name>
<gene>
    <name evidence="2" type="ORF">LTR97_002950</name>
</gene>
<feature type="compositionally biased region" description="Low complexity" evidence="1">
    <location>
        <begin position="93"/>
        <end position="107"/>
    </location>
</feature>
<feature type="region of interest" description="Disordered" evidence="1">
    <location>
        <begin position="1"/>
        <end position="138"/>
    </location>
</feature>
<dbReference type="EMBL" id="JAVRQU010000004">
    <property type="protein sequence ID" value="KAK5703937.1"/>
    <property type="molecule type" value="Genomic_DNA"/>
</dbReference>
<feature type="compositionally biased region" description="Polar residues" evidence="1">
    <location>
        <begin position="56"/>
        <end position="68"/>
    </location>
</feature>
<feature type="compositionally biased region" description="Polar residues" evidence="1">
    <location>
        <begin position="39"/>
        <end position="49"/>
    </location>
</feature>
<protein>
    <submittedName>
        <fullName evidence="2">Uncharacterized protein</fullName>
    </submittedName>
</protein>
<feature type="compositionally biased region" description="Basic and acidic residues" evidence="1">
    <location>
        <begin position="129"/>
        <end position="138"/>
    </location>
</feature>
<dbReference type="Proteomes" id="UP001310594">
    <property type="component" value="Unassembled WGS sequence"/>
</dbReference>
<reference evidence="2" key="1">
    <citation type="submission" date="2023-08" db="EMBL/GenBank/DDBJ databases">
        <title>Black Yeasts Isolated from many extreme environments.</title>
        <authorList>
            <person name="Coleine C."/>
            <person name="Stajich J.E."/>
            <person name="Selbmann L."/>
        </authorList>
    </citation>
    <scope>NUCLEOTIDE SEQUENCE</scope>
    <source>
        <strain evidence="2">CCFEE 5810</strain>
    </source>
</reference>